<evidence type="ECO:0000259" key="3">
    <source>
        <dbReference type="SMART" id="SM00829"/>
    </source>
</evidence>
<dbReference type="GO" id="GO:0005829">
    <property type="term" value="C:cytosol"/>
    <property type="evidence" value="ECO:0007669"/>
    <property type="project" value="TreeGrafter"/>
</dbReference>
<protein>
    <submittedName>
        <fullName evidence="4">NADPH:quinone reductase</fullName>
    </submittedName>
</protein>
<dbReference type="PANTHER" id="PTHR48106:SF13">
    <property type="entry name" value="QUINONE OXIDOREDUCTASE-RELATED"/>
    <property type="match status" value="1"/>
</dbReference>
<name>A0A239CEA6_9ACTN</name>
<dbReference type="SUPFAM" id="SSF50129">
    <property type="entry name" value="GroES-like"/>
    <property type="match status" value="1"/>
</dbReference>
<keyword evidence="2" id="KW-0560">Oxidoreductase</keyword>
<dbReference type="SMART" id="SM00829">
    <property type="entry name" value="PKS_ER"/>
    <property type="match status" value="1"/>
</dbReference>
<feature type="domain" description="Enoyl reductase (ER)" evidence="3">
    <location>
        <begin position="11"/>
        <end position="308"/>
    </location>
</feature>
<reference evidence="5" key="1">
    <citation type="submission" date="2017-06" db="EMBL/GenBank/DDBJ databases">
        <authorList>
            <person name="Varghese N."/>
            <person name="Submissions S."/>
        </authorList>
    </citation>
    <scope>NUCLEOTIDE SEQUENCE [LARGE SCALE GENOMIC DNA]</scope>
    <source>
        <strain evidence="5">DSM 46839</strain>
    </source>
</reference>
<dbReference type="EMBL" id="FZOO01000002">
    <property type="protein sequence ID" value="SNS18420.1"/>
    <property type="molecule type" value="Genomic_DNA"/>
</dbReference>
<gene>
    <name evidence="4" type="ORF">SAMN06893096_102395</name>
</gene>
<sequence length="310" mass="30659">MSCVVLATAYGGPEVLTVVEETVGDPGPGQARVAVRAAGVNPADWKVYTGAFGTDPAQLPRRLGFEVSGVVTAAGPDAGVSVGDEVVGFRVSGGYADELVVPASALLPKPVSLGWEPAAGLLLAGATAVHALTTTGVGEGDTVLVHGAAGGVGLMAVQLAALRGARVVGTVGGEGADLVRRLGGEPVRYGDGLADRVRELAPDGVTAALDLVGTDEAVDVSLDLVADRQRIATIAAFGRAAADGISALGGGPGADPGTELRDAARAELLDLAGSGRLEVVVAGVFPLADVAAAHRQGMAGHTHGKLVLVP</sequence>
<evidence type="ECO:0000313" key="4">
    <source>
        <dbReference type="EMBL" id="SNS18420.1"/>
    </source>
</evidence>
<dbReference type="Proteomes" id="UP000198373">
    <property type="component" value="Unassembled WGS sequence"/>
</dbReference>
<dbReference type="Pfam" id="PF13602">
    <property type="entry name" value="ADH_zinc_N_2"/>
    <property type="match status" value="1"/>
</dbReference>
<dbReference type="RefSeq" id="WP_089304580.1">
    <property type="nucleotide sequence ID" value="NZ_FZOO01000002.1"/>
</dbReference>
<dbReference type="PANTHER" id="PTHR48106">
    <property type="entry name" value="QUINONE OXIDOREDUCTASE PIG3-RELATED"/>
    <property type="match status" value="1"/>
</dbReference>
<dbReference type="InterPro" id="IPR011032">
    <property type="entry name" value="GroES-like_sf"/>
</dbReference>
<organism evidence="4 5">
    <name type="scientific">Geodermatophilus pulveris</name>
    <dbReference type="NCBI Taxonomy" id="1564159"/>
    <lineage>
        <taxon>Bacteria</taxon>
        <taxon>Bacillati</taxon>
        <taxon>Actinomycetota</taxon>
        <taxon>Actinomycetes</taxon>
        <taxon>Geodermatophilales</taxon>
        <taxon>Geodermatophilaceae</taxon>
        <taxon>Geodermatophilus</taxon>
    </lineage>
</organism>
<proteinExistence type="predicted"/>
<dbReference type="SUPFAM" id="SSF51735">
    <property type="entry name" value="NAD(P)-binding Rossmann-fold domains"/>
    <property type="match status" value="1"/>
</dbReference>
<dbReference type="Gene3D" id="3.90.180.10">
    <property type="entry name" value="Medium-chain alcohol dehydrogenases, catalytic domain"/>
    <property type="match status" value="1"/>
</dbReference>
<accession>A0A239CEA6</accession>
<dbReference type="GO" id="GO:0035925">
    <property type="term" value="F:mRNA 3'-UTR AU-rich region binding"/>
    <property type="evidence" value="ECO:0007669"/>
    <property type="project" value="TreeGrafter"/>
</dbReference>
<dbReference type="Gene3D" id="3.40.50.720">
    <property type="entry name" value="NAD(P)-binding Rossmann-like Domain"/>
    <property type="match status" value="1"/>
</dbReference>
<dbReference type="GO" id="GO:0070402">
    <property type="term" value="F:NADPH binding"/>
    <property type="evidence" value="ECO:0007669"/>
    <property type="project" value="TreeGrafter"/>
</dbReference>
<keyword evidence="1" id="KW-0521">NADP</keyword>
<dbReference type="InterPro" id="IPR020843">
    <property type="entry name" value="ER"/>
</dbReference>
<evidence type="ECO:0000256" key="1">
    <source>
        <dbReference type="ARBA" id="ARBA00022857"/>
    </source>
</evidence>
<evidence type="ECO:0000313" key="5">
    <source>
        <dbReference type="Proteomes" id="UP000198373"/>
    </source>
</evidence>
<dbReference type="InterPro" id="IPR013154">
    <property type="entry name" value="ADH-like_N"/>
</dbReference>
<keyword evidence="5" id="KW-1185">Reference proteome</keyword>
<evidence type="ECO:0000256" key="2">
    <source>
        <dbReference type="ARBA" id="ARBA00023002"/>
    </source>
</evidence>
<dbReference type="GO" id="GO:0003960">
    <property type="term" value="F:quinone reductase (NADPH) activity"/>
    <property type="evidence" value="ECO:0007669"/>
    <property type="project" value="TreeGrafter"/>
</dbReference>
<dbReference type="Pfam" id="PF08240">
    <property type="entry name" value="ADH_N"/>
    <property type="match status" value="1"/>
</dbReference>
<dbReference type="CDD" id="cd05289">
    <property type="entry name" value="MDR_like_2"/>
    <property type="match status" value="1"/>
</dbReference>
<dbReference type="AlphaFoldDB" id="A0A239CEA6"/>
<dbReference type="OrthoDB" id="9801186at2"/>
<dbReference type="InterPro" id="IPR036291">
    <property type="entry name" value="NAD(P)-bd_dom_sf"/>
</dbReference>